<feature type="transmembrane region" description="Helical" evidence="8">
    <location>
        <begin position="6"/>
        <end position="26"/>
    </location>
</feature>
<keyword evidence="7 8" id="KW-0472">Membrane</keyword>
<evidence type="ECO:0000256" key="7">
    <source>
        <dbReference type="ARBA" id="ARBA00023136"/>
    </source>
</evidence>
<dbReference type="InterPro" id="IPR007227">
    <property type="entry name" value="Cell_shape_determining_MreD"/>
</dbReference>
<comment type="subcellular location">
    <subcellularLocation>
        <location evidence="1">Cell membrane</location>
        <topology evidence="1">Multi-pass membrane protein</topology>
    </subcellularLocation>
</comment>
<comment type="similarity">
    <text evidence="2">Belongs to the MreD family.</text>
</comment>
<evidence type="ECO:0000256" key="5">
    <source>
        <dbReference type="ARBA" id="ARBA00022960"/>
    </source>
</evidence>
<organism evidence="9 10">
    <name type="scientific">Bacillus songklensis</name>
    <dbReference type="NCBI Taxonomy" id="1069116"/>
    <lineage>
        <taxon>Bacteria</taxon>
        <taxon>Bacillati</taxon>
        <taxon>Bacillota</taxon>
        <taxon>Bacilli</taxon>
        <taxon>Bacillales</taxon>
        <taxon>Bacillaceae</taxon>
        <taxon>Bacillus</taxon>
    </lineage>
</organism>
<proteinExistence type="inferred from homology"/>
<dbReference type="EMBL" id="JBHRZT010000020">
    <property type="protein sequence ID" value="MFC3883087.1"/>
    <property type="molecule type" value="Genomic_DNA"/>
</dbReference>
<feature type="transmembrane region" description="Helical" evidence="8">
    <location>
        <begin position="100"/>
        <end position="120"/>
    </location>
</feature>
<protein>
    <submittedName>
        <fullName evidence="9">Rod shape-determining protein MreD</fullName>
    </submittedName>
</protein>
<dbReference type="Pfam" id="PF04093">
    <property type="entry name" value="MreD"/>
    <property type="match status" value="1"/>
</dbReference>
<dbReference type="NCBIfam" id="TIGR03426">
    <property type="entry name" value="shape_MreD"/>
    <property type="match status" value="1"/>
</dbReference>
<feature type="transmembrane region" description="Helical" evidence="8">
    <location>
        <begin position="140"/>
        <end position="158"/>
    </location>
</feature>
<reference evidence="10" key="1">
    <citation type="journal article" date="2019" name="Int. J. Syst. Evol. Microbiol.">
        <title>The Global Catalogue of Microorganisms (GCM) 10K type strain sequencing project: providing services to taxonomists for standard genome sequencing and annotation.</title>
        <authorList>
            <consortium name="The Broad Institute Genomics Platform"/>
            <consortium name="The Broad Institute Genome Sequencing Center for Infectious Disease"/>
            <person name="Wu L."/>
            <person name="Ma J."/>
        </authorList>
    </citation>
    <scope>NUCLEOTIDE SEQUENCE [LARGE SCALE GENOMIC DNA]</scope>
    <source>
        <strain evidence="10">CCUG 61889</strain>
    </source>
</reference>
<accession>A0ABV8B060</accession>
<feature type="transmembrane region" description="Helical" evidence="8">
    <location>
        <begin position="57"/>
        <end position="88"/>
    </location>
</feature>
<evidence type="ECO:0000256" key="4">
    <source>
        <dbReference type="ARBA" id="ARBA00022692"/>
    </source>
</evidence>
<keyword evidence="6 8" id="KW-1133">Transmembrane helix</keyword>
<dbReference type="RefSeq" id="WP_377913143.1">
    <property type="nucleotide sequence ID" value="NZ_JBHRZT010000020.1"/>
</dbReference>
<keyword evidence="4 8" id="KW-0812">Transmembrane</keyword>
<comment type="caution">
    <text evidence="9">The sequence shown here is derived from an EMBL/GenBank/DDBJ whole genome shotgun (WGS) entry which is preliminary data.</text>
</comment>
<feature type="transmembrane region" description="Helical" evidence="8">
    <location>
        <begin position="33"/>
        <end position="51"/>
    </location>
</feature>
<evidence type="ECO:0000313" key="9">
    <source>
        <dbReference type="EMBL" id="MFC3883087.1"/>
    </source>
</evidence>
<sequence>MNRFFLSFLVFLVFVSESLFVNFIAVQPLLRQWVISPRFVMIVLIFMTVYLSRKQGMMYGAIFGMLYDVAFTDVLGVYMFSLPAICYFISQIMKVLQNNVIVVSLAAVLGVAILEFYIYGINLLVHVTTMPLNEFLTLRLYPTLVLSIIFCLLFSYLLKKRFQKLSLQYTDDRL</sequence>
<gene>
    <name evidence="9" type="primary">mreD</name>
    <name evidence="9" type="ORF">ACFOU2_05990</name>
</gene>
<keyword evidence="5" id="KW-0133">Cell shape</keyword>
<keyword evidence="10" id="KW-1185">Reference proteome</keyword>
<dbReference type="Proteomes" id="UP001595752">
    <property type="component" value="Unassembled WGS sequence"/>
</dbReference>
<evidence type="ECO:0000313" key="10">
    <source>
        <dbReference type="Proteomes" id="UP001595752"/>
    </source>
</evidence>
<evidence type="ECO:0000256" key="3">
    <source>
        <dbReference type="ARBA" id="ARBA00022475"/>
    </source>
</evidence>
<keyword evidence="3" id="KW-1003">Cell membrane</keyword>
<evidence type="ECO:0000256" key="8">
    <source>
        <dbReference type="SAM" id="Phobius"/>
    </source>
</evidence>
<evidence type="ECO:0000256" key="1">
    <source>
        <dbReference type="ARBA" id="ARBA00004651"/>
    </source>
</evidence>
<name>A0ABV8B060_9BACI</name>
<evidence type="ECO:0000256" key="2">
    <source>
        <dbReference type="ARBA" id="ARBA00007776"/>
    </source>
</evidence>
<evidence type="ECO:0000256" key="6">
    <source>
        <dbReference type="ARBA" id="ARBA00022989"/>
    </source>
</evidence>